<organism evidence="12 13">
    <name type="scientific">Paenibacillus gansuensis</name>
    <dbReference type="NCBI Taxonomy" id="306542"/>
    <lineage>
        <taxon>Bacteria</taxon>
        <taxon>Bacillati</taxon>
        <taxon>Bacillota</taxon>
        <taxon>Bacilli</taxon>
        <taxon>Bacillales</taxon>
        <taxon>Paenibacillaceae</taxon>
        <taxon>Paenibacillus</taxon>
    </lineage>
</organism>
<keyword evidence="3 8" id="KW-0812">Transmembrane</keyword>
<dbReference type="PANTHER" id="PTHR43507:SF1">
    <property type="entry name" value="NADH-UBIQUINONE OXIDOREDUCTASE CHAIN 4"/>
    <property type="match status" value="1"/>
</dbReference>
<evidence type="ECO:0000256" key="4">
    <source>
        <dbReference type="ARBA" id="ARBA00022967"/>
    </source>
</evidence>
<feature type="transmembrane region" description="Helical" evidence="9">
    <location>
        <begin position="31"/>
        <end position="52"/>
    </location>
</feature>
<evidence type="ECO:0000313" key="13">
    <source>
        <dbReference type="Proteomes" id="UP001597541"/>
    </source>
</evidence>
<feature type="transmembrane region" description="Helical" evidence="9">
    <location>
        <begin position="261"/>
        <end position="280"/>
    </location>
</feature>
<evidence type="ECO:0000256" key="8">
    <source>
        <dbReference type="RuleBase" id="RU000320"/>
    </source>
</evidence>
<evidence type="ECO:0000256" key="6">
    <source>
        <dbReference type="ARBA" id="ARBA00023027"/>
    </source>
</evidence>
<dbReference type="Pfam" id="PF01059">
    <property type="entry name" value="Oxidored_q5_N"/>
    <property type="match status" value="1"/>
</dbReference>
<feature type="domain" description="NADH:ubiquinone oxidoreductase chain 4 N-terminal" evidence="11">
    <location>
        <begin position="80"/>
        <end position="136"/>
    </location>
</feature>
<dbReference type="EMBL" id="JBHUME010000019">
    <property type="protein sequence ID" value="MFD2615515.1"/>
    <property type="molecule type" value="Genomic_DNA"/>
</dbReference>
<feature type="transmembrane region" description="Helical" evidence="9">
    <location>
        <begin position="457"/>
        <end position="480"/>
    </location>
</feature>
<sequence>MHSWPVLSLIAFLPLLGMLVVACLPSRRGGWIRIAAIVTTALPLLLSGWLYVQFNAFTEGMQFEETHRFLTIALNQESELLSSYSSYLYEFNYSMAVDGFSLPLVLLTSLVAFMAALASVHVKKRWKSFYIFFLILETGMLGAFMARDLVLFFLFFEATLIPMFFLIGIWGYANREKASIQFLIYNGAGSAFMLLAFVLLITSAGFTVHQASGTAADIVYSGDMATILHNLSDPQAAVNQNPGIQAGGTVPFFLTEGMRTVIFALLLVAFGIKLPVFPFHTWMLKVHSEAPPSIVMIHSGILLKLGAYGLIRFALGFFPHEAKEWAAVIAVLGVINILYGAVLALIQKEFKLLLAYSSISHMGIVLLGIAALNTEGLQGAMYQMISHGLISALLFLLVGSIYERTQTTELDRLGGLAKQLPFMSGILLIAGLASLGLPGLSGFVGEFLSFLGLFDSMPALTAVGAAGLILAAVYMLRGVLGITFGPQKHDQAAVMRDARWIEAVPMAVLTAFILLLGIYPSLLTEPMQHSIGQLLQTAAAKIGG</sequence>
<dbReference type="NCBIfam" id="TIGR01972">
    <property type="entry name" value="NDH_I_M"/>
    <property type="match status" value="1"/>
</dbReference>
<dbReference type="Pfam" id="PF00361">
    <property type="entry name" value="Proton_antipo_M"/>
    <property type="match status" value="1"/>
</dbReference>
<proteinExistence type="inferred from homology"/>
<feature type="transmembrane region" description="Helical" evidence="9">
    <location>
        <begin position="152"/>
        <end position="172"/>
    </location>
</feature>
<feature type="domain" description="NADH:quinone oxidoreductase/Mrp antiporter transmembrane" evidence="10">
    <location>
        <begin position="146"/>
        <end position="462"/>
    </location>
</feature>
<comment type="subcellular location">
    <subcellularLocation>
        <location evidence="1">Cell membrane</location>
        <topology evidence="1">Multi-pass membrane protein</topology>
    </subcellularLocation>
    <subcellularLocation>
        <location evidence="8">Membrane</location>
        <topology evidence="8">Multi-pass membrane protein</topology>
    </subcellularLocation>
</comment>
<dbReference type="InterPro" id="IPR010227">
    <property type="entry name" value="NADH_Q_OxRdtase_chainM/4"/>
</dbReference>
<evidence type="ECO:0000259" key="11">
    <source>
        <dbReference type="Pfam" id="PF01059"/>
    </source>
</evidence>
<feature type="transmembrane region" description="Helical" evidence="9">
    <location>
        <begin position="184"/>
        <end position="206"/>
    </location>
</feature>
<feature type="transmembrane region" description="Helical" evidence="9">
    <location>
        <begin position="325"/>
        <end position="346"/>
    </location>
</feature>
<comment type="similarity">
    <text evidence="2">Belongs to the complex I subunit 4 family.</text>
</comment>
<evidence type="ECO:0000313" key="12">
    <source>
        <dbReference type="EMBL" id="MFD2615515.1"/>
    </source>
</evidence>
<dbReference type="PANTHER" id="PTHR43507">
    <property type="entry name" value="NADH-UBIQUINONE OXIDOREDUCTASE CHAIN 4"/>
    <property type="match status" value="1"/>
</dbReference>
<dbReference type="RefSeq" id="WP_377607460.1">
    <property type="nucleotide sequence ID" value="NZ_JBHUME010000019.1"/>
</dbReference>
<feature type="transmembrane region" description="Helical" evidence="9">
    <location>
        <begin position="301"/>
        <end position="319"/>
    </location>
</feature>
<keyword evidence="5 9" id="KW-1133">Transmembrane helix</keyword>
<feature type="transmembrane region" description="Helical" evidence="9">
    <location>
        <begin position="422"/>
        <end position="445"/>
    </location>
</feature>
<protein>
    <submittedName>
        <fullName evidence="12">NuoM family protein</fullName>
    </submittedName>
</protein>
<dbReference type="PRINTS" id="PR01437">
    <property type="entry name" value="NUOXDRDTASE4"/>
</dbReference>
<feature type="transmembrane region" description="Helical" evidence="9">
    <location>
        <begin position="6"/>
        <end position="24"/>
    </location>
</feature>
<feature type="transmembrane region" description="Helical" evidence="9">
    <location>
        <begin position="500"/>
        <end position="519"/>
    </location>
</feature>
<evidence type="ECO:0000259" key="10">
    <source>
        <dbReference type="Pfam" id="PF00361"/>
    </source>
</evidence>
<evidence type="ECO:0000256" key="3">
    <source>
        <dbReference type="ARBA" id="ARBA00022692"/>
    </source>
</evidence>
<feature type="transmembrane region" description="Helical" evidence="9">
    <location>
        <begin position="100"/>
        <end position="122"/>
    </location>
</feature>
<name>A0ABW5PM30_9BACL</name>
<evidence type="ECO:0000256" key="9">
    <source>
        <dbReference type="SAM" id="Phobius"/>
    </source>
</evidence>
<dbReference type="InterPro" id="IPR001750">
    <property type="entry name" value="ND/Mrp_TM"/>
</dbReference>
<keyword evidence="4" id="KW-1278">Translocase</keyword>
<dbReference type="Proteomes" id="UP001597541">
    <property type="component" value="Unassembled WGS sequence"/>
</dbReference>
<feature type="transmembrane region" description="Helical" evidence="9">
    <location>
        <begin position="353"/>
        <end position="372"/>
    </location>
</feature>
<keyword evidence="13" id="KW-1185">Reference proteome</keyword>
<keyword evidence="6" id="KW-0520">NAD</keyword>
<feature type="transmembrane region" description="Helical" evidence="9">
    <location>
        <begin position="129"/>
        <end position="146"/>
    </location>
</feature>
<feature type="transmembrane region" description="Helical" evidence="9">
    <location>
        <begin position="384"/>
        <end position="402"/>
    </location>
</feature>
<comment type="caution">
    <text evidence="12">The sequence shown here is derived from an EMBL/GenBank/DDBJ whole genome shotgun (WGS) entry which is preliminary data.</text>
</comment>
<gene>
    <name evidence="12" type="ORF">ACFSUF_24210</name>
</gene>
<evidence type="ECO:0000256" key="7">
    <source>
        <dbReference type="ARBA" id="ARBA00023136"/>
    </source>
</evidence>
<evidence type="ECO:0000256" key="1">
    <source>
        <dbReference type="ARBA" id="ARBA00004651"/>
    </source>
</evidence>
<dbReference type="InterPro" id="IPR000260">
    <property type="entry name" value="NADH4_N"/>
</dbReference>
<keyword evidence="7 9" id="KW-0472">Membrane</keyword>
<evidence type="ECO:0000256" key="5">
    <source>
        <dbReference type="ARBA" id="ARBA00022989"/>
    </source>
</evidence>
<evidence type="ECO:0000256" key="2">
    <source>
        <dbReference type="ARBA" id="ARBA00009025"/>
    </source>
</evidence>
<reference evidence="13" key="1">
    <citation type="journal article" date="2019" name="Int. J. Syst. Evol. Microbiol.">
        <title>The Global Catalogue of Microorganisms (GCM) 10K type strain sequencing project: providing services to taxonomists for standard genome sequencing and annotation.</title>
        <authorList>
            <consortium name="The Broad Institute Genomics Platform"/>
            <consortium name="The Broad Institute Genome Sequencing Center for Infectious Disease"/>
            <person name="Wu L."/>
            <person name="Ma J."/>
        </authorList>
    </citation>
    <scope>NUCLEOTIDE SEQUENCE [LARGE SCALE GENOMIC DNA]</scope>
    <source>
        <strain evidence="13">KCTC 3950</strain>
    </source>
</reference>
<accession>A0ABW5PM30</accession>
<dbReference type="InterPro" id="IPR003918">
    <property type="entry name" value="NADH_UbQ_OxRdtase"/>
</dbReference>